<evidence type="ECO:0000256" key="2">
    <source>
        <dbReference type="ARBA" id="ARBA00023012"/>
    </source>
</evidence>
<dbReference type="PANTHER" id="PTHR44591:SF14">
    <property type="entry name" value="PROTEIN PILG"/>
    <property type="match status" value="1"/>
</dbReference>
<evidence type="ECO:0000313" key="5">
    <source>
        <dbReference type="EMBL" id="QGY40395.1"/>
    </source>
</evidence>
<dbReference type="SMART" id="SM00448">
    <property type="entry name" value="REC"/>
    <property type="match status" value="1"/>
</dbReference>
<dbReference type="Gene3D" id="3.40.50.2300">
    <property type="match status" value="1"/>
</dbReference>
<evidence type="ECO:0000256" key="1">
    <source>
        <dbReference type="ARBA" id="ARBA00022553"/>
    </source>
</evidence>
<feature type="domain" description="Response regulatory" evidence="4">
    <location>
        <begin position="284"/>
        <end position="398"/>
    </location>
</feature>
<evidence type="ECO:0000313" key="6">
    <source>
        <dbReference type="Proteomes" id="UP000428328"/>
    </source>
</evidence>
<keyword evidence="1 3" id="KW-0597">Phosphoprotein</keyword>
<dbReference type="GO" id="GO:0000160">
    <property type="term" value="P:phosphorelay signal transduction system"/>
    <property type="evidence" value="ECO:0007669"/>
    <property type="project" value="UniProtKB-KW"/>
</dbReference>
<dbReference type="EMBL" id="CP046400">
    <property type="protein sequence ID" value="QGY40395.1"/>
    <property type="molecule type" value="Genomic_DNA"/>
</dbReference>
<organism evidence="5 6">
    <name type="scientific">Pseudodesulfovibrio cashew</name>
    <dbReference type="NCBI Taxonomy" id="2678688"/>
    <lineage>
        <taxon>Bacteria</taxon>
        <taxon>Pseudomonadati</taxon>
        <taxon>Thermodesulfobacteriota</taxon>
        <taxon>Desulfovibrionia</taxon>
        <taxon>Desulfovibrionales</taxon>
        <taxon>Desulfovibrionaceae</taxon>
    </lineage>
</organism>
<dbReference type="Pfam" id="PF13189">
    <property type="entry name" value="Cytidylate_kin2"/>
    <property type="match status" value="1"/>
</dbReference>
<dbReference type="Gene3D" id="3.40.50.300">
    <property type="entry name" value="P-loop containing nucleotide triphosphate hydrolases"/>
    <property type="match status" value="1"/>
</dbReference>
<dbReference type="AlphaFoldDB" id="A0A6I6JC80"/>
<evidence type="ECO:0000259" key="4">
    <source>
        <dbReference type="PROSITE" id="PS50110"/>
    </source>
</evidence>
<feature type="modified residue" description="4-aspartylphosphate" evidence="3">
    <location>
        <position position="333"/>
    </location>
</feature>
<dbReference type="SUPFAM" id="SSF52172">
    <property type="entry name" value="CheY-like"/>
    <property type="match status" value="1"/>
</dbReference>
<reference evidence="5 6" key="1">
    <citation type="submission" date="2019-11" db="EMBL/GenBank/DDBJ databases">
        <authorList>
            <person name="Zheng R.K."/>
            <person name="Sun C.M."/>
        </authorList>
    </citation>
    <scope>NUCLEOTIDE SEQUENCE [LARGE SCALE GENOMIC DNA]</scope>
    <source>
        <strain evidence="5 6">SRB007</strain>
    </source>
</reference>
<dbReference type="PANTHER" id="PTHR44591">
    <property type="entry name" value="STRESS RESPONSE REGULATOR PROTEIN 1"/>
    <property type="match status" value="1"/>
</dbReference>
<dbReference type="PROSITE" id="PS50110">
    <property type="entry name" value="RESPONSE_REGULATORY"/>
    <property type="match status" value="1"/>
</dbReference>
<accession>A0A6I6JC80</accession>
<dbReference type="KEGG" id="psel:GM415_09720"/>
<proteinExistence type="predicted"/>
<dbReference type="InterPro" id="IPR027417">
    <property type="entry name" value="P-loop_NTPase"/>
</dbReference>
<dbReference type="CDD" id="cd17536">
    <property type="entry name" value="REC_YesN-like"/>
    <property type="match status" value="1"/>
</dbReference>
<dbReference type="InterPro" id="IPR011006">
    <property type="entry name" value="CheY-like_superfamily"/>
</dbReference>
<dbReference type="RefSeq" id="WP_158947662.1">
    <property type="nucleotide sequence ID" value="NZ_CP046400.1"/>
</dbReference>
<keyword evidence="2" id="KW-0902">Two-component regulatory system</keyword>
<keyword evidence="6" id="KW-1185">Reference proteome</keyword>
<evidence type="ECO:0000256" key="3">
    <source>
        <dbReference type="PROSITE-ProRule" id="PRU00169"/>
    </source>
</evidence>
<gene>
    <name evidence="5" type="ORF">GM415_09720</name>
</gene>
<protein>
    <submittedName>
        <fullName evidence="5">Response regulator</fullName>
    </submittedName>
</protein>
<dbReference type="InterPro" id="IPR001789">
    <property type="entry name" value="Sig_transdc_resp-reg_receiver"/>
</dbReference>
<sequence length="405" mass="44378">MSVITVFNGLFSEAGVVVKRVVDATGYRLVTDQEIVSKAASLSGMSEGKIARAFQAKTSVFNAFSHEKERAVAWLRLAMADKLMEQDNILFSGFASQLPPVDIDHILKVCLISDMKHRLAIAESTEGYAEKHALKLIHKDDEDRAAWVELVRGVSDPWSKELYDVVVPVSASGVDGSADLIVEQLGNAAVQVTDVSRAKVENFVLAAKVGTALAATGHSAEVRADNGTVTLTINKHVLMLERLERELSEIAGSVDGVKKVEATVGKGFHQNDIYRRMDFDLPSKVLLVDDEREFVQTLSERLMMRDMGAAVVYDGESALNLVKDDEPEVMILDLKMPGIDGIEVLRRVKREHPDVEVIILTGHGSEKDRDVCMGLGAFAYLHKPVDIDLLSKTLKAANEKVKNNG</sequence>
<dbReference type="InterPro" id="IPR050595">
    <property type="entry name" value="Bact_response_regulator"/>
</dbReference>
<dbReference type="Proteomes" id="UP000428328">
    <property type="component" value="Chromosome"/>
</dbReference>
<name>A0A6I6JC80_9BACT</name>
<dbReference type="Pfam" id="PF00072">
    <property type="entry name" value="Response_reg"/>
    <property type="match status" value="1"/>
</dbReference>